<feature type="domain" description="VTT" evidence="8">
    <location>
        <begin position="38"/>
        <end position="163"/>
    </location>
</feature>
<dbReference type="InterPro" id="IPR032816">
    <property type="entry name" value="VTT_dom"/>
</dbReference>
<keyword evidence="11" id="KW-1185">Reference proteome</keyword>
<dbReference type="InterPro" id="IPR032818">
    <property type="entry name" value="DedA-like"/>
</dbReference>
<dbReference type="EMBL" id="CP029254">
    <property type="protein sequence ID" value="AWK10189.1"/>
    <property type="molecule type" value="Genomic_DNA"/>
</dbReference>
<evidence type="ECO:0000256" key="2">
    <source>
        <dbReference type="ARBA" id="ARBA00010792"/>
    </source>
</evidence>
<dbReference type="Proteomes" id="UP000265354">
    <property type="component" value="Unassembled WGS sequence"/>
</dbReference>
<evidence type="ECO:0000256" key="7">
    <source>
        <dbReference type="RuleBase" id="RU367016"/>
    </source>
</evidence>
<evidence type="ECO:0000256" key="4">
    <source>
        <dbReference type="ARBA" id="ARBA00022692"/>
    </source>
</evidence>
<dbReference type="Proteomes" id="UP000245051">
    <property type="component" value="Chromosome"/>
</dbReference>
<evidence type="ECO:0000259" key="8">
    <source>
        <dbReference type="Pfam" id="PF09335"/>
    </source>
</evidence>
<evidence type="ECO:0000313" key="11">
    <source>
        <dbReference type="Proteomes" id="UP000245051"/>
    </source>
</evidence>
<dbReference type="EMBL" id="BGZL01000005">
    <property type="protein sequence ID" value="GBQ00842.1"/>
    <property type="molecule type" value="Genomic_DNA"/>
</dbReference>
<name>A0A2S1Z1G5_9ACTN</name>
<dbReference type="RefSeq" id="WP_109295134.1">
    <property type="nucleotide sequence ID" value="NZ_BGZL01000005.1"/>
</dbReference>
<dbReference type="Pfam" id="PF09335">
    <property type="entry name" value="VTT_dom"/>
    <property type="match status" value="1"/>
</dbReference>
<dbReference type="PANTHER" id="PTHR30353">
    <property type="entry name" value="INNER MEMBRANE PROTEIN DEDA-RELATED"/>
    <property type="match status" value="1"/>
</dbReference>
<protein>
    <submittedName>
        <fullName evidence="10">DedA family protein</fullName>
    </submittedName>
</protein>
<evidence type="ECO:0000256" key="6">
    <source>
        <dbReference type="ARBA" id="ARBA00023136"/>
    </source>
</evidence>
<feature type="transmembrane region" description="Helical" evidence="7">
    <location>
        <begin position="12"/>
        <end position="38"/>
    </location>
</feature>
<feature type="transmembrane region" description="Helical" evidence="7">
    <location>
        <begin position="143"/>
        <end position="165"/>
    </location>
</feature>
<evidence type="ECO:0000256" key="3">
    <source>
        <dbReference type="ARBA" id="ARBA00022475"/>
    </source>
</evidence>
<dbReference type="PANTHER" id="PTHR30353:SF15">
    <property type="entry name" value="INNER MEMBRANE PROTEIN YABI"/>
    <property type="match status" value="1"/>
</dbReference>
<evidence type="ECO:0000313" key="9">
    <source>
        <dbReference type="EMBL" id="AWK10189.1"/>
    </source>
</evidence>
<gene>
    <name evidence="9" type="ORF">DDQ41_16215</name>
    <name evidence="10" type="ORF">SSP531S_22640</name>
</gene>
<reference evidence="9 11" key="1">
    <citation type="submission" date="2018-05" db="EMBL/GenBank/DDBJ databases">
        <title>Complete genome sequence of the Type Strain of Streptomyces spongiicola HNM0071, the producer of staurosporine.</title>
        <authorList>
            <person name="Zhou S."/>
            <person name="Huang X."/>
        </authorList>
    </citation>
    <scope>NUCLEOTIDE SEQUENCE [LARGE SCALE GENOMIC DNA]</scope>
    <source>
        <strain evidence="9 11">HNM0071</strain>
    </source>
</reference>
<reference evidence="10 12" key="2">
    <citation type="submission" date="2018-07" db="EMBL/GenBank/DDBJ databases">
        <title>Whole Genome Shotgun Sequence of Streptomyces spongiicola strain 531S.</title>
        <authorList>
            <person name="Dohra H."/>
            <person name="Kodani S."/>
        </authorList>
    </citation>
    <scope>NUCLEOTIDE SEQUENCE [LARGE SCALE GENOMIC DNA]</scope>
    <source>
        <strain evidence="10 12">531S</strain>
    </source>
</reference>
<evidence type="ECO:0000313" key="10">
    <source>
        <dbReference type="EMBL" id="GBQ00842.1"/>
    </source>
</evidence>
<accession>A0A2S1Z1G5</accession>
<dbReference type="OrthoDB" id="9813426at2"/>
<organism evidence="10 12">
    <name type="scientific">Streptomyces spongiicola</name>
    <dbReference type="NCBI Taxonomy" id="1690221"/>
    <lineage>
        <taxon>Bacteria</taxon>
        <taxon>Bacillati</taxon>
        <taxon>Actinomycetota</taxon>
        <taxon>Actinomycetes</taxon>
        <taxon>Kitasatosporales</taxon>
        <taxon>Streptomycetaceae</taxon>
        <taxon>Streptomyces</taxon>
    </lineage>
</organism>
<keyword evidence="6 7" id="KW-0472">Membrane</keyword>
<dbReference type="AlphaFoldDB" id="A0A2S1Z1G5"/>
<evidence type="ECO:0000256" key="1">
    <source>
        <dbReference type="ARBA" id="ARBA00004651"/>
    </source>
</evidence>
<keyword evidence="3 7" id="KW-1003">Cell membrane</keyword>
<dbReference type="GO" id="GO:0005886">
    <property type="term" value="C:plasma membrane"/>
    <property type="evidence" value="ECO:0007669"/>
    <property type="project" value="UniProtKB-SubCell"/>
</dbReference>
<evidence type="ECO:0000256" key="5">
    <source>
        <dbReference type="ARBA" id="ARBA00022989"/>
    </source>
</evidence>
<proteinExistence type="inferred from homology"/>
<keyword evidence="5 7" id="KW-1133">Transmembrane helix</keyword>
<comment type="similarity">
    <text evidence="2 7">Belongs to the DedA family.</text>
</comment>
<dbReference type="KEGG" id="sspo:DDQ41_16215"/>
<sequence length="171" mass="18101">MTAWLADQMLVYGSFGILAAVLLLPALEAALPVVGALLPGQTAVVLSGVLAWHGHVTVEAALLTALVGAVLGNLAGYAIGSRWKERLMARMTSRSRHRRVTERALGLIERRGGGAVFVGRFTAVLRTLVPTLCGATRMPLRRYLLWSVLSSAVWAPAFVLIGYVMGPAGPG</sequence>
<comment type="subcellular location">
    <subcellularLocation>
        <location evidence="1 7">Cell membrane</location>
        <topology evidence="1 7">Multi-pass membrane protein</topology>
    </subcellularLocation>
</comment>
<feature type="transmembrane region" description="Helical" evidence="7">
    <location>
        <begin position="58"/>
        <end position="80"/>
    </location>
</feature>
<keyword evidence="4 7" id="KW-0812">Transmembrane</keyword>
<evidence type="ECO:0000313" key="12">
    <source>
        <dbReference type="Proteomes" id="UP000265354"/>
    </source>
</evidence>
<comment type="caution">
    <text evidence="7">Lacks conserved residue(s) required for the propagation of feature annotation.</text>
</comment>